<name>A0AA86MA78_9CAUD</name>
<sequence length="191" mass="21852">MADKKVVPQGFVEVVVENMEPIPAGDNPFWHDSFNMGTIINDNWMIMHTGSNQRPLPYMILVNSATGQRINLKLNQINEDKFYDQTGKAFDIKEIPDENINGKYIVHTQLLNNVKNHQNSFSHELLKEIVNIPLKVGKHIIQDDLNDFFSFKLDPKHFPVLGGKDLGGVHSSEFVIVEDYDGYYSLFDSEE</sequence>
<protein>
    <submittedName>
        <fullName evidence="1">Uncharacterized protein</fullName>
    </submittedName>
</protein>
<accession>A0AA86MA78</accession>
<keyword evidence="2" id="KW-1185">Reference proteome</keyword>
<organism evidence="1 2">
    <name type="scientific">Yersinia phage vB_Yru_GN1</name>
    <dbReference type="NCBI Taxonomy" id="3074381"/>
    <lineage>
        <taxon>Viruses</taxon>
        <taxon>Duplodnaviria</taxon>
        <taxon>Heunggongvirae</taxon>
        <taxon>Uroviricota</taxon>
        <taxon>Caudoviricetes</taxon>
        <taxon>Caudoviricetes incertae sedis</taxon>
        <taxon>Sepahanvirus</taxon>
        <taxon>Sepahanvirus vB-Yru-GN1</taxon>
    </lineage>
</organism>
<dbReference type="EMBL" id="LC779065">
    <property type="protein sequence ID" value="BES79886.1"/>
    <property type="molecule type" value="Genomic_DNA"/>
</dbReference>
<proteinExistence type="predicted"/>
<reference evidence="1 2" key="1">
    <citation type="submission" date="2023-09" db="EMBL/GenBank/DDBJ databases">
        <title>Analysis of phage genome (vB_Yru_GN1) of the bacterium (Yersinia ruckeri).</title>
        <authorList>
            <person name="Ganjoor M.S."/>
            <person name="Bouzari M."/>
            <person name="Soleimani-Delfan A."/>
        </authorList>
    </citation>
    <scope>NUCLEOTIDE SEQUENCE [LARGE SCALE GENOMIC DNA]</scope>
    <source>
        <strain evidence="2">vB_Yru_GN1</strain>
    </source>
</reference>
<dbReference type="Proteomes" id="UP001304813">
    <property type="component" value="Segment"/>
</dbReference>
<evidence type="ECO:0000313" key="1">
    <source>
        <dbReference type="EMBL" id="BES79886.1"/>
    </source>
</evidence>
<evidence type="ECO:0000313" key="2">
    <source>
        <dbReference type="Proteomes" id="UP001304813"/>
    </source>
</evidence>